<keyword evidence="2" id="KW-1133">Transmembrane helix</keyword>
<evidence type="ECO:0000256" key="2">
    <source>
        <dbReference type="SAM" id="Phobius"/>
    </source>
</evidence>
<dbReference type="AlphaFoldDB" id="A0AAD9PAY0"/>
<dbReference type="GO" id="GO:0008381">
    <property type="term" value="F:mechanosensitive monoatomic ion channel activity"/>
    <property type="evidence" value="ECO:0007669"/>
    <property type="project" value="InterPro"/>
</dbReference>
<dbReference type="InterPro" id="IPR056768">
    <property type="entry name" value="THU_Piezo"/>
</dbReference>
<feature type="domain" description="Piezo transmembrane helical unit" evidence="3">
    <location>
        <begin position="273"/>
        <end position="387"/>
    </location>
</feature>
<dbReference type="Pfam" id="PF23188">
    <property type="entry name" value="THU_Piezo1"/>
    <property type="match status" value="1"/>
</dbReference>
<feature type="region of interest" description="Disordered" evidence="1">
    <location>
        <begin position="63"/>
        <end position="85"/>
    </location>
</feature>
<evidence type="ECO:0000256" key="1">
    <source>
        <dbReference type="SAM" id="MobiDB-lite"/>
    </source>
</evidence>
<evidence type="ECO:0000259" key="3">
    <source>
        <dbReference type="Pfam" id="PF23188"/>
    </source>
</evidence>
<dbReference type="GO" id="GO:0016020">
    <property type="term" value="C:membrane"/>
    <property type="evidence" value="ECO:0007669"/>
    <property type="project" value="InterPro"/>
</dbReference>
<sequence length="412" mass="47503">MVELRRMQEDEGLNRVKRKMERIKLRQERLHQKEPFDSDDHFVVIRSGDYYMFEDDSDDDDIISSENAFSPEDTKASMETSGEDEHRLGPLQLINMTFKSGTKQTLDVVKRQEDDRAVSPHRRSMEGGGDAPDGAREPEPLEDVEPEQPTENEPLKTRICNGIKVAWKFFGTLIEQLIHVLNGISYRYRKISSILDEEKEEEKKRMNLRPSEGARGAEGPEGVESQPLHHREVTLLVDVEETEAGDQQESEKKFQKKMPLLLRLCLSLFDALMSRSELVCYFVLILNHLVNASLLSLVYPVSVFLWAMLSVPRPDKTYWVVVITYTEAVVLVKYLFQFGFIPWNKETPFSHNPFFPPRIIGIEQKSDFALFDLFVLFCLFIHRSVLKVVLIKACSSSMCAHEGTLLKRVWSS</sequence>
<feature type="compositionally biased region" description="Acidic residues" evidence="1">
    <location>
        <begin position="140"/>
        <end position="150"/>
    </location>
</feature>
<proteinExistence type="predicted"/>
<keyword evidence="2" id="KW-0812">Transmembrane</keyword>
<name>A0AAD9PAY0_RIDPI</name>
<evidence type="ECO:0000313" key="5">
    <source>
        <dbReference type="Proteomes" id="UP001209878"/>
    </source>
</evidence>
<gene>
    <name evidence="4" type="ORF">NP493_54g05012</name>
</gene>
<accession>A0AAD9PAY0</accession>
<feature type="region of interest" description="Disordered" evidence="1">
    <location>
        <begin position="104"/>
        <end position="155"/>
    </location>
</feature>
<feature type="transmembrane region" description="Helical" evidence="2">
    <location>
        <begin position="368"/>
        <end position="386"/>
    </location>
</feature>
<feature type="region of interest" description="Disordered" evidence="1">
    <location>
        <begin position="199"/>
        <end position="224"/>
    </location>
</feature>
<dbReference type="InterPro" id="IPR027272">
    <property type="entry name" value="Piezo"/>
</dbReference>
<keyword evidence="2" id="KW-0472">Membrane</keyword>
<dbReference type="EMBL" id="JAODUO010000054">
    <property type="protein sequence ID" value="KAK2191338.1"/>
    <property type="molecule type" value="Genomic_DNA"/>
</dbReference>
<evidence type="ECO:0000313" key="4">
    <source>
        <dbReference type="EMBL" id="KAK2191338.1"/>
    </source>
</evidence>
<feature type="transmembrane region" description="Helical" evidence="2">
    <location>
        <begin position="292"/>
        <end position="311"/>
    </location>
</feature>
<comment type="caution">
    <text evidence="4">The sequence shown here is derived from an EMBL/GenBank/DDBJ whole genome shotgun (WGS) entry which is preliminary data.</text>
</comment>
<organism evidence="4 5">
    <name type="scientific">Ridgeia piscesae</name>
    <name type="common">Tubeworm</name>
    <dbReference type="NCBI Taxonomy" id="27915"/>
    <lineage>
        <taxon>Eukaryota</taxon>
        <taxon>Metazoa</taxon>
        <taxon>Spiralia</taxon>
        <taxon>Lophotrochozoa</taxon>
        <taxon>Annelida</taxon>
        <taxon>Polychaeta</taxon>
        <taxon>Sedentaria</taxon>
        <taxon>Canalipalpata</taxon>
        <taxon>Sabellida</taxon>
        <taxon>Siboglinidae</taxon>
        <taxon>Ridgeia</taxon>
    </lineage>
</organism>
<dbReference type="PANTHER" id="PTHR47049:SF2">
    <property type="entry name" value="PIEZO-TYPE MECHANOSENSITIVE ION CHANNEL HOMOLOG"/>
    <property type="match status" value="1"/>
</dbReference>
<keyword evidence="5" id="KW-1185">Reference proteome</keyword>
<protein>
    <recommendedName>
        <fullName evidence="3">Piezo transmembrane helical unit domain-containing protein</fullName>
    </recommendedName>
</protein>
<reference evidence="4" key="1">
    <citation type="journal article" date="2023" name="Mol. Biol. Evol.">
        <title>Third-Generation Sequencing Reveals the Adaptive Role of the Epigenome in Three Deep-Sea Polychaetes.</title>
        <authorList>
            <person name="Perez M."/>
            <person name="Aroh O."/>
            <person name="Sun Y."/>
            <person name="Lan Y."/>
            <person name="Juniper S.K."/>
            <person name="Young C.R."/>
            <person name="Angers B."/>
            <person name="Qian P.Y."/>
        </authorList>
    </citation>
    <scope>NUCLEOTIDE SEQUENCE</scope>
    <source>
        <strain evidence="4">R07B-5</strain>
    </source>
</reference>
<feature type="compositionally biased region" description="Basic and acidic residues" evidence="1">
    <location>
        <begin position="108"/>
        <end position="118"/>
    </location>
</feature>
<dbReference type="Proteomes" id="UP001209878">
    <property type="component" value="Unassembled WGS sequence"/>
</dbReference>
<feature type="transmembrane region" description="Helical" evidence="2">
    <location>
        <begin position="318"/>
        <end position="336"/>
    </location>
</feature>
<dbReference type="PANTHER" id="PTHR47049">
    <property type="entry name" value="PIEZO-TYPE MECHANOSENSITIVE ION CHANNEL HOMOLOG"/>
    <property type="match status" value="1"/>
</dbReference>